<dbReference type="EMBL" id="JACNYL010000006">
    <property type="protein sequence ID" value="MBD1423754.1"/>
    <property type="molecule type" value="Genomic_DNA"/>
</dbReference>
<evidence type="ECO:0000256" key="1">
    <source>
        <dbReference type="SAM" id="MobiDB-lite"/>
    </source>
</evidence>
<dbReference type="Proteomes" id="UP000651112">
    <property type="component" value="Unassembled WGS sequence"/>
</dbReference>
<sequence>MLFNLSTAQAQSPENGEAAKGQTEIRPLLVGQKVPHEFWTEKHLLYINGDTVRQDLSTYKDKVLILGFWATWCSPCLKNGTLIQEAIDQHPERFAYVKVNPVRTTDNISRIEKLLDGPIGRNYNLHKSNFSSIIEDGYLQTLFPHHGYPLYVWINNGIIQIMTFRNLFDQRIAHHLLGGGL</sequence>
<accession>A0ABR7XXH2</accession>
<dbReference type="Gene3D" id="3.40.30.10">
    <property type="entry name" value="Glutaredoxin"/>
    <property type="match status" value="1"/>
</dbReference>
<keyword evidence="4" id="KW-1185">Reference proteome</keyword>
<dbReference type="PANTHER" id="PTHR42852">
    <property type="entry name" value="THIOL:DISULFIDE INTERCHANGE PROTEIN DSBE"/>
    <property type="match status" value="1"/>
</dbReference>
<dbReference type="SUPFAM" id="SSF52833">
    <property type="entry name" value="Thioredoxin-like"/>
    <property type="match status" value="1"/>
</dbReference>
<dbReference type="InterPro" id="IPR013766">
    <property type="entry name" value="Thioredoxin_domain"/>
</dbReference>
<organism evidence="3 4">
    <name type="scientific">Sphingobacterium chuzhouense</name>
    <dbReference type="NCBI Taxonomy" id="1742264"/>
    <lineage>
        <taxon>Bacteria</taxon>
        <taxon>Pseudomonadati</taxon>
        <taxon>Bacteroidota</taxon>
        <taxon>Sphingobacteriia</taxon>
        <taxon>Sphingobacteriales</taxon>
        <taxon>Sphingobacteriaceae</taxon>
        <taxon>Sphingobacterium</taxon>
    </lineage>
</organism>
<name>A0ABR7XXH2_9SPHI</name>
<feature type="region of interest" description="Disordered" evidence="1">
    <location>
        <begin position="1"/>
        <end position="22"/>
    </location>
</feature>
<dbReference type="InterPro" id="IPR036249">
    <property type="entry name" value="Thioredoxin-like_sf"/>
</dbReference>
<dbReference type="RefSeq" id="WP_190315530.1">
    <property type="nucleotide sequence ID" value="NZ_JACNYL010000006.1"/>
</dbReference>
<dbReference type="PANTHER" id="PTHR42852:SF17">
    <property type="entry name" value="THIOREDOXIN-LIKE PROTEIN HI_1115"/>
    <property type="match status" value="1"/>
</dbReference>
<proteinExistence type="predicted"/>
<feature type="compositionally biased region" description="Polar residues" evidence="1">
    <location>
        <begin position="1"/>
        <end position="14"/>
    </location>
</feature>
<comment type="caution">
    <text evidence="3">The sequence shown here is derived from an EMBL/GenBank/DDBJ whole genome shotgun (WGS) entry which is preliminary data.</text>
</comment>
<evidence type="ECO:0000313" key="3">
    <source>
        <dbReference type="EMBL" id="MBD1423754.1"/>
    </source>
</evidence>
<dbReference type="Pfam" id="PF00085">
    <property type="entry name" value="Thioredoxin"/>
    <property type="match status" value="1"/>
</dbReference>
<protein>
    <submittedName>
        <fullName evidence="3">Redoxin domain-containing protein</fullName>
    </submittedName>
</protein>
<gene>
    <name evidence="3" type="ORF">H8B21_19505</name>
</gene>
<evidence type="ECO:0000259" key="2">
    <source>
        <dbReference type="Pfam" id="PF00085"/>
    </source>
</evidence>
<feature type="domain" description="Thioredoxin" evidence="2">
    <location>
        <begin position="51"/>
        <end position="106"/>
    </location>
</feature>
<evidence type="ECO:0000313" key="4">
    <source>
        <dbReference type="Proteomes" id="UP000651112"/>
    </source>
</evidence>
<dbReference type="InterPro" id="IPR050553">
    <property type="entry name" value="Thioredoxin_ResA/DsbE_sf"/>
</dbReference>
<reference evidence="3 4" key="1">
    <citation type="submission" date="2020-08" db="EMBL/GenBank/DDBJ databases">
        <title>Sphingobacterium sp. DN00404 isolated from aquaculture water.</title>
        <authorList>
            <person name="Zhang M."/>
        </authorList>
    </citation>
    <scope>NUCLEOTIDE SEQUENCE [LARGE SCALE GENOMIC DNA]</scope>
    <source>
        <strain evidence="3 4">KCTC 42746</strain>
    </source>
</reference>